<dbReference type="EMBL" id="BK015998">
    <property type="protein sequence ID" value="DAF88852.1"/>
    <property type="molecule type" value="Genomic_DNA"/>
</dbReference>
<sequence>MNVCSKCKNSYEGAFCPNCGTPANQTPPPTYPAPTEKPGNSALGILALIFSILGCTFFVAIILAIIDLCKKDGRKKTLSIAALIICGIWIIIALFVPSGSKSQTSGTTTNTKESTKQEAQVSTDDAIESDASETAEINYINVTADELADALNSNAMKAQNDYEDQYLEIYGKLGNIDSNGKYIGIDTSTYSFTNIQCYIKSDEQKQTIMQLSKGDGIVVRGYCKDIGEILGYQIDIESIEPYSIDSSNDEITNDDGLTIGQRNALASAKNYLSFTSFSYDGLIKQLEYEKFSHEDAVYAADNCGADWNEQAAEKAKAYLDMMSFSRDGLIEQLEYDGFTNDQAVYGAEQNGY</sequence>
<dbReference type="Pfam" id="PF07553">
    <property type="entry name" value="Lipoprotein_Ltp"/>
    <property type="match status" value="2"/>
</dbReference>
<organism evidence="4">
    <name type="scientific">Siphoviridae sp. ctoyo6</name>
    <dbReference type="NCBI Taxonomy" id="2825674"/>
    <lineage>
        <taxon>Viruses</taxon>
        <taxon>Duplodnaviria</taxon>
        <taxon>Heunggongvirae</taxon>
        <taxon>Uroviricota</taxon>
        <taxon>Caudoviricetes</taxon>
    </lineage>
</organism>
<dbReference type="Gene3D" id="1.10.10.10">
    <property type="entry name" value="Winged helix-like DNA-binding domain superfamily/Winged helix DNA-binding domain"/>
    <property type="match status" value="2"/>
</dbReference>
<feature type="domain" description="Putative host cell surface-exposed lipoprotein Ltp-like HTH region" evidence="3">
    <location>
        <begin position="306"/>
        <end position="346"/>
    </location>
</feature>
<keyword evidence="2" id="KW-0472">Membrane</keyword>
<name>A0A8S5U313_9CAUD</name>
<keyword evidence="2" id="KW-1133">Transmembrane helix</keyword>
<dbReference type="Pfam" id="PF12869">
    <property type="entry name" value="tRNA_anti-like"/>
    <property type="match status" value="1"/>
</dbReference>
<protein>
    <submittedName>
        <fullName evidence="4">Host cell surface-exposed lipoprotein</fullName>
    </submittedName>
</protein>
<accession>A0A8S5U313</accession>
<feature type="domain" description="Putative host cell surface-exposed lipoprotein Ltp-like HTH region" evidence="3">
    <location>
        <begin position="261"/>
        <end position="302"/>
    </location>
</feature>
<feature type="region of interest" description="Disordered" evidence="1">
    <location>
        <begin position="103"/>
        <end position="127"/>
    </location>
</feature>
<feature type="transmembrane region" description="Helical" evidence="2">
    <location>
        <begin position="42"/>
        <end position="66"/>
    </location>
</feature>
<evidence type="ECO:0000256" key="1">
    <source>
        <dbReference type="SAM" id="MobiDB-lite"/>
    </source>
</evidence>
<keyword evidence="2" id="KW-0812">Transmembrane</keyword>
<evidence type="ECO:0000313" key="4">
    <source>
        <dbReference type="EMBL" id="DAF88852.1"/>
    </source>
</evidence>
<keyword evidence="4" id="KW-0449">Lipoprotein</keyword>
<feature type="compositionally biased region" description="Low complexity" evidence="1">
    <location>
        <begin position="103"/>
        <end position="112"/>
    </location>
</feature>
<dbReference type="InterPro" id="IPR011434">
    <property type="entry name" value="Ltp-like_HTH"/>
</dbReference>
<evidence type="ECO:0000256" key="2">
    <source>
        <dbReference type="SAM" id="Phobius"/>
    </source>
</evidence>
<reference evidence="4" key="1">
    <citation type="journal article" date="2021" name="Proc. Natl. Acad. Sci. U.S.A.">
        <title>A Catalog of Tens of Thousands of Viruses from Human Metagenomes Reveals Hidden Associations with Chronic Diseases.</title>
        <authorList>
            <person name="Tisza M.J."/>
            <person name="Buck C.B."/>
        </authorList>
    </citation>
    <scope>NUCLEOTIDE SEQUENCE</scope>
    <source>
        <strain evidence="4">Ctoyo6</strain>
    </source>
</reference>
<dbReference type="InterPro" id="IPR036388">
    <property type="entry name" value="WH-like_DNA-bd_sf"/>
</dbReference>
<dbReference type="InterPro" id="IPR024422">
    <property type="entry name" value="Protein_unknown_function_OB"/>
</dbReference>
<feature type="transmembrane region" description="Helical" evidence="2">
    <location>
        <begin position="78"/>
        <end position="96"/>
    </location>
</feature>
<proteinExistence type="predicted"/>
<evidence type="ECO:0000259" key="3">
    <source>
        <dbReference type="Pfam" id="PF07553"/>
    </source>
</evidence>